<feature type="transmembrane region" description="Helical" evidence="1">
    <location>
        <begin position="99"/>
        <end position="119"/>
    </location>
</feature>
<dbReference type="PANTHER" id="PTHR23028:SF134">
    <property type="entry name" value="PUTATIVE (AFU_ORTHOLOGUE AFUA_4G08520)-RELATED"/>
    <property type="match status" value="1"/>
</dbReference>
<dbReference type="AlphaFoldDB" id="A0A928VVW3"/>
<feature type="transmembrane region" description="Helical" evidence="1">
    <location>
        <begin position="310"/>
        <end position="336"/>
    </location>
</feature>
<feature type="transmembrane region" description="Helical" evidence="1">
    <location>
        <begin position="280"/>
        <end position="298"/>
    </location>
</feature>
<feature type="transmembrane region" description="Helical" evidence="1">
    <location>
        <begin position="170"/>
        <end position="188"/>
    </location>
</feature>
<feature type="transmembrane region" description="Helical" evidence="1">
    <location>
        <begin position="55"/>
        <end position="78"/>
    </location>
</feature>
<keyword evidence="1" id="KW-0472">Membrane</keyword>
<feature type="transmembrane region" description="Helical" evidence="1">
    <location>
        <begin position="194"/>
        <end position="220"/>
    </location>
</feature>
<feature type="transmembrane region" description="Helical" evidence="1">
    <location>
        <begin position="348"/>
        <end position="368"/>
    </location>
</feature>
<feature type="domain" description="Acyltransferase 3" evidence="2">
    <location>
        <begin position="8"/>
        <end position="367"/>
    </location>
</feature>
<dbReference type="GO" id="GO:0016747">
    <property type="term" value="F:acyltransferase activity, transferring groups other than amino-acyl groups"/>
    <property type="evidence" value="ECO:0007669"/>
    <property type="project" value="InterPro"/>
</dbReference>
<proteinExistence type="predicted"/>
<dbReference type="Pfam" id="PF01757">
    <property type="entry name" value="Acyl_transf_3"/>
    <property type="match status" value="1"/>
</dbReference>
<keyword evidence="3" id="KW-0012">Acyltransferase</keyword>
<gene>
    <name evidence="3" type="ORF">IQ266_25835</name>
</gene>
<evidence type="ECO:0000256" key="1">
    <source>
        <dbReference type="SAM" id="Phobius"/>
    </source>
</evidence>
<sequence length="415" mass="47558">MKQSRLFYLDALRGIAAVIVVLVHYFAAFYPYSVFGSAGGQQHQTWEKLFFFPPFGLLLNGHLAVCLFFILSGFLLSYRYIGASGKHTDILVAMVKRPIRLAGLALFSILLSASLWRNGLYFNHTLVGVNISSDWFNQFWQGEFSLLKLLHTATISLFRNGYLYNPPLWTIRIELYGSFMSLLFLLFFKNSKYLVALLFTLVVVFHNSLYQGFWLGMLIATGLKHGVLDAWPQTQKTWVNHWAMGSLTALLVYLSSYPHYAKFGFLSRTIYAYLPDDNGFGGGYPMLTALLLFLLLCLNRQVQNLLNQKYLLFIGRISYGVYIIHFLILGSLSSWFFLQLNQYYTHEFSFLITLILGFSLSILSAYFATTYIDIPCIKLANYVGQRARLQIESMCIALPKVWGRRITEKPIQTDT</sequence>
<dbReference type="InterPro" id="IPR050879">
    <property type="entry name" value="Acyltransferase_3"/>
</dbReference>
<keyword evidence="4" id="KW-1185">Reference proteome</keyword>
<name>A0A928VVW3_9CYAN</name>
<evidence type="ECO:0000313" key="3">
    <source>
        <dbReference type="EMBL" id="MBE9033164.1"/>
    </source>
</evidence>
<evidence type="ECO:0000313" key="4">
    <source>
        <dbReference type="Proteomes" id="UP000625316"/>
    </source>
</evidence>
<comment type="caution">
    <text evidence="3">The sequence shown here is derived from an EMBL/GenBank/DDBJ whole genome shotgun (WGS) entry which is preliminary data.</text>
</comment>
<dbReference type="PANTHER" id="PTHR23028">
    <property type="entry name" value="ACETYLTRANSFERASE"/>
    <property type="match status" value="1"/>
</dbReference>
<dbReference type="EMBL" id="JADEXQ010000158">
    <property type="protein sequence ID" value="MBE9033164.1"/>
    <property type="molecule type" value="Genomic_DNA"/>
</dbReference>
<feature type="transmembrane region" description="Helical" evidence="1">
    <location>
        <begin position="12"/>
        <end position="35"/>
    </location>
</feature>
<keyword evidence="1" id="KW-1133">Transmembrane helix</keyword>
<keyword evidence="3" id="KW-0808">Transferase</keyword>
<dbReference type="Proteomes" id="UP000625316">
    <property type="component" value="Unassembled WGS sequence"/>
</dbReference>
<accession>A0A928VVW3</accession>
<reference evidence="3" key="1">
    <citation type="submission" date="2020-10" db="EMBL/GenBank/DDBJ databases">
        <authorList>
            <person name="Castelo-Branco R."/>
            <person name="Eusebio N."/>
            <person name="Adriana R."/>
            <person name="Vieira A."/>
            <person name="Brugerolle De Fraissinette N."/>
            <person name="Rezende De Castro R."/>
            <person name="Schneider M.P."/>
            <person name="Vasconcelos V."/>
            <person name="Leao P.N."/>
        </authorList>
    </citation>
    <scope>NUCLEOTIDE SEQUENCE</scope>
    <source>
        <strain evidence="3">LEGE 11480</strain>
    </source>
</reference>
<dbReference type="RefSeq" id="WP_264327973.1">
    <property type="nucleotide sequence ID" value="NZ_JADEXQ010000158.1"/>
</dbReference>
<keyword evidence="1" id="KW-0812">Transmembrane</keyword>
<evidence type="ECO:0000259" key="2">
    <source>
        <dbReference type="Pfam" id="PF01757"/>
    </source>
</evidence>
<dbReference type="InterPro" id="IPR002656">
    <property type="entry name" value="Acyl_transf_3_dom"/>
</dbReference>
<organism evidence="3 4">
    <name type="scientific">Romeriopsis navalis LEGE 11480</name>
    <dbReference type="NCBI Taxonomy" id="2777977"/>
    <lineage>
        <taxon>Bacteria</taxon>
        <taxon>Bacillati</taxon>
        <taxon>Cyanobacteriota</taxon>
        <taxon>Cyanophyceae</taxon>
        <taxon>Leptolyngbyales</taxon>
        <taxon>Leptolyngbyaceae</taxon>
        <taxon>Romeriopsis</taxon>
        <taxon>Romeriopsis navalis</taxon>
    </lineage>
</organism>
<protein>
    <submittedName>
        <fullName evidence="3">Acyltransferase</fullName>
    </submittedName>
</protein>